<evidence type="ECO:0000256" key="1">
    <source>
        <dbReference type="SAM" id="SignalP"/>
    </source>
</evidence>
<sequence>MAMALNAAIYIAKMTWLALAGWITSCLTVADEFASSLRSGDIGPFQVLTCRCVVSGVDVSVVHGMLRKSKVCNCPTESIVTSAHFIDA</sequence>
<dbReference type="AlphaFoldDB" id="A0A9D4XUD2"/>
<keyword evidence="1" id="KW-0732">Signal</keyword>
<feature type="chain" id="PRO_5039271597" description="Secreted protein" evidence="1">
    <location>
        <begin position="21"/>
        <end position="88"/>
    </location>
</feature>
<dbReference type="Gramene" id="Psat03G0260600-T1">
    <property type="protein sequence ID" value="KAI5427259.1"/>
    <property type="gene ID" value="KIW84_032606"/>
</dbReference>
<accession>A0A9D4XUD2</accession>
<evidence type="ECO:0000313" key="3">
    <source>
        <dbReference type="Proteomes" id="UP001058974"/>
    </source>
</evidence>
<name>A0A9D4XUD2_PEA</name>
<dbReference type="EMBL" id="JAMSHJ010000003">
    <property type="protein sequence ID" value="KAI5427259.1"/>
    <property type="molecule type" value="Genomic_DNA"/>
</dbReference>
<proteinExistence type="predicted"/>
<feature type="signal peptide" evidence="1">
    <location>
        <begin position="1"/>
        <end position="20"/>
    </location>
</feature>
<gene>
    <name evidence="2" type="ORF">KIW84_032606</name>
</gene>
<dbReference type="PANTHER" id="PTHR48156">
    <property type="entry name" value="TRANSMEMBRANE PROTEIN"/>
    <property type="match status" value="1"/>
</dbReference>
<evidence type="ECO:0008006" key="4">
    <source>
        <dbReference type="Google" id="ProtNLM"/>
    </source>
</evidence>
<reference evidence="2 3" key="1">
    <citation type="journal article" date="2022" name="Nat. Genet.">
        <title>Improved pea reference genome and pan-genome highlight genomic features and evolutionary characteristics.</title>
        <authorList>
            <person name="Yang T."/>
            <person name="Liu R."/>
            <person name="Luo Y."/>
            <person name="Hu S."/>
            <person name="Wang D."/>
            <person name="Wang C."/>
            <person name="Pandey M.K."/>
            <person name="Ge S."/>
            <person name="Xu Q."/>
            <person name="Li N."/>
            <person name="Li G."/>
            <person name="Huang Y."/>
            <person name="Saxena R.K."/>
            <person name="Ji Y."/>
            <person name="Li M."/>
            <person name="Yan X."/>
            <person name="He Y."/>
            <person name="Liu Y."/>
            <person name="Wang X."/>
            <person name="Xiang C."/>
            <person name="Varshney R.K."/>
            <person name="Ding H."/>
            <person name="Gao S."/>
            <person name="Zong X."/>
        </authorList>
    </citation>
    <scope>NUCLEOTIDE SEQUENCE [LARGE SCALE GENOMIC DNA]</scope>
    <source>
        <strain evidence="2 3">cv. Zhongwan 6</strain>
    </source>
</reference>
<comment type="caution">
    <text evidence="2">The sequence shown here is derived from an EMBL/GenBank/DDBJ whole genome shotgun (WGS) entry which is preliminary data.</text>
</comment>
<evidence type="ECO:0000313" key="2">
    <source>
        <dbReference type="EMBL" id="KAI5427259.1"/>
    </source>
</evidence>
<dbReference type="PANTHER" id="PTHR48156:SF1">
    <property type="entry name" value="TRANSMEMBRANE PROTEIN"/>
    <property type="match status" value="1"/>
</dbReference>
<keyword evidence="3" id="KW-1185">Reference proteome</keyword>
<dbReference type="Proteomes" id="UP001058974">
    <property type="component" value="Chromosome 3"/>
</dbReference>
<protein>
    <recommendedName>
        <fullName evidence="4">Secreted protein</fullName>
    </recommendedName>
</protein>
<organism evidence="2 3">
    <name type="scientific">Pisum sativum</name>
    <name type="common">Garden pea</name>
    <name type="synonym">Lathyrus oleraceus</name>
    <dbReference type="NCBI Taxonomy" id="3888"/>
    <lineage>
        <taxon>Eukaryota</taxon>
        <taxon>Viridiplantae</taxon>
        <taxon>Streptophyta</taxon>
        <taxon>Embryophyta</taxon>
        <taxon>Tracheophyta</taxon>
        <taxon>Spermatophyta</taxon>
        <taxon>Magnoliopsida</taxon>
        <taxon>eudicotyledons</taxon>
        <taxon>Gunneridae</taxon>
        <taxon>Pentapetalae</taxon>
        <taxon>rosids</taxon>
        <taxon>fabids</taxon>
        <taxon>Fabales</taxon>
        <taxon>Fabaceae</taxon>
        <taxon>Papilionoideae</taxon>
        <taxon>50 kb inversion clade</taxon>
        <taxon>NPAAA clade</taxon>
        <taxon>Hologalegina</taxon>
        <taxon>IRL clade</taxon>
        <taxon>Fabeae</taxon>
        <taxon>Lathyrus</taxon>
    </lineage>
</organism>